<keyword evidence="10" id="KW-1185">Reference proteome</keyword>
<dbReference type="SUPFAM" id="SSF52540">
    <property type="entry name" value="P-loop containing nucleoside triphosphate hydrolases"/>
    <property type="match status" value="1"/>
</dbReference>
<evidence type="ECO:0000313" key="9">
    <source>
        <dbReference type="EMBL" id="SHH30224.1"/>
    </source>
</evidence>
<dbReference type="InterPro" id="IPR003593">
    <property type="entry name" value="AAA+_ATPase"/>
</dbReference>
<dbReference type="PANTHER" id="PTHR42771:SF2">
    <property type="entry name" value="IRON(3+)-HYDROXAMATE IMPORT ATP-BINDING PROTEIN FHUC"/>
    <property type="match status" value="1"/>
</dbReference>
<dbReference type="GO" id="GO:0006826">
    <property type="term" value="P:iron ion transport"/>
    <property type="evidence" value="ECO:0007669"/>
    <property type="project" value="UniProtKB-KW"/>
</dbReference>
<feature type="domain" description="AAA+ ATPase" evidence="8">
    <location>
        <begin position="57"/>
        <end position="272"/>
    </location>
</feature>
<evidence type="ECO:0000256" key="4">
    <source>
        <dbReference type="ARBA" id="ARBA00022496"/>
    </source>
</evidence>
<reference evidence="10" key="1">
    <citation type="submission" date="2016-11" db="EMBL/GenBank/DDBJ databases">
        <authorList>
            <person name="Varghese N."/>
            <person name="Submissions S."/>
        </authorList>
    </citation>
    <scope>NUCLEOTIDE SEQUENCE [LARGE SCALE GENOMIC DNA]</scope>
    <source>
        <strain evidence="10">DSM 21120</strain>
    </source>
</reference>
<dbReference type="InterPro" id="IPR027417">
    <property type="entry name" value="P-loop_NTPase"/>
</dbReference>
<proteinExistence type="predicted"/>
<dbReference type="RefSeq" id="WP_073184334.1">
    <property type="nucleotide sequence ID" value="NZ_FQXI01000006.1"/>
</dbReference>
<dbReference type="STRING" id="1120995.SAMN02745245_01012"/>
<name>A0A1M5RVF7_9FIRM</name>
<dbReference type="GO" id="GO:0005886">
    <property type="term" value="C:plasma membrane"/>
    <property type="evidence" value="ECO:0007669"/>
    <property type="project" value="UniProtKB-SubCell"/>
</dbReference>
<keyword evidence="5" id="KW-0408">Iron</keyword>
<keyword evidence="3" id="KW-1003">Cell membrane</keyword>
<dbReference type="Proteomes" id="UP000184032">
    <property type="component" value="Unassembled WGS sequence"/>
</dbReference>
<keyword evidence="6" id="KW-0406">Ion transport</keyword>
<evidence type="ECO:0000256" key="7">
    <source>
        <dbReference type="ARBA" id="ARBA00023136"/>
    </source>
</evidence>
<dbReference type="Gene3D" id="3.40.50.300">
    <property type="entry name" value="P-loop containing nucleotide triphosphate hydrolases"/>
    <property type="match status" value="1"/>
</dbReference>
<evidence type="ECO:0000256" key="2">
    <source>
        <dbReference type="ARBA" id="ARBA00022448"/>
    </source>
</evidence>
<gene>
    <name evidence="9" type="ORF">SAMN02745245_01012</name>
</gene>
<evidence type="ECO:0000313" key="10">
    <source>
        <dbReference type="Proteomes" id="UP000184032"/>
    </source>
</evidence>
<comment type="subcellular location">
    <subcellularLocation>
        <location evidence="1">Cell membrane</location>
        <topology evidence="1">Peripheral membrane protein</topology>
    </subcellularLocation>
</comment>
<dbReference type="EMBL" id="FQXI01000006">
    <property type="protein sequence ID" value="SHH30224.1"/>
    <property type="molecule type" value="Genomic_DNA"/>
</dbReference>
<keyword evidence="7" id="KW-0472">Membrane</keyword>
<evidence type="ECO:0000256" key="3">
    <source>
        <dbReference type="ARBA" id="ARBA00022475"/>
    </source>
</evidence>
<evidence type="ECO:0000256" key="1">
    <source>
        <dbReference type="ARBA" id="ARBA00004202"/>
    </source>
</evidence>
<organism evidence="9 10">
    <name type="scientific">Anaerosphaera aminiphila DSM 21120</name>
    <dbReference type="NCBI Taxonomy" id="1120995"/>
    <lineage>
        <taxon>Bacteria</taxon>
        <taxon>Bacillati</taxon>
        <taxon>Bacillota</taxon>
        <taxon>Tissierellia</taxon>
        <taxon>Tissierellales</taxon>
        <taxon>Peptoniphilaceae</taxon>
        <taxon>Anaerosphaera</taxon>
    </lineage>
</organism>
<sequence>MIYLREFTIPPKKVDELVFTPSKPKNPYFIPETNIPAYNNHYPFIIFRNRIVKPVEFSNITIFCGDNGSGKSTILNLIAEKLEINRSSAFNRSSFFDDYLKLCSYDMSSNFSSNILSNSKVITSDDVFDFLLNLRYANEGIDVKREELLSEYVESKNKDFKFSSLDDYEEMKKVVDSKRQSASKYVKDRTMKNIIGRSNGESAYMYFTENIRESGIYILDEPENSLSVKNQIKLVKYIEDSARFYNCQFIIATHSPFVLSLKEAKVYDLDSTPMVESKWTEIENVKLYYKFFKDREEEFK</sequence>
<dbReference type="InterPro" id="IPR041685">
    <property type="entry name" value="AAA_GajA/Old/RecF-like"/>
</dbReference>
<dbReference type="PANTHER" id="PTHR42771">
    <property type="entry name" value="IRON(3+)-HYDROXAMATE IMPORT ATP-BINDING PROTEIN FHUC"/>
    <property type="match status" value="1"/>
</dbReference>
<evidence type="ECO:0000259" key="8">
    <source>
        <dbReference type="SMART" id="SM00382"/>
    </source>
</evidence>
<dbReference type="InterPro" id="IPR051535">
    <property type="entry name" value="Siderophore_ABC-ATPase"/>
</dbReference>
<dbReference type="OrthoDB" id="9784297at2"/>
<dbReference type="AlphaFoldDB" id="A0A1M5RVF7"/>
<evidence type="ECO:0000256" key="5">
    <source>
        <dbReference type="ARBA" id="ARBA00023004"/>
    </source>
</evidence>
<dbReference type="CDD" id="cd00267">
    <property type="entry name" value="ABC_ATPase"/>
    <property type="match status" value="1"/>
</dbReference>
<keyword evidence="4" id="KW-0410">Iron transport</keyword>
<keyword evidence="2" id="KW-0813">Transport</keyword>
<evidence type="ECO:0000256" key="6">
    <source>
        <dbReference type="ARBA" id="ARBA00023065"/>
    </source>
</evidence>
<dbReference type="SMART" id="SM00382">
    <property type="entry name" value="AAA"/>
    <property type="match status" value="1"/>
</dbReference>
<accession>A0A1M5RVF7</accession>
<dbReference type="Pfam" id="PF13175">
    <property type="entry name" value="AAA_15"/>
    <property type="match status" value="1"/>
</dbReference>
<protein>
    <submittedName>
        <fullName evidence="9">Predicted ATPase</fullName>
    </submittedName>
</protein>